<dbReference type="RefSeq" id="XP_025403314.1">
    <property type="nucleotide sequence ID" value="XM_025540068.1"/>
</dbReference>
<evidence type="ECO:0000256" key="4">
    <source>
        <dbReference type="SAM" id="SignalP"/>
    </source>
</evidence>
<evidence type="ECO:0000313" key="6">
    <source>
        <dbReference type="Proteomes" id="UP000247233"/>
    </source>
</evidence>
<gene>
    <name evidence="5" type="ORF">BO70DRAFT_307213</name>
</gene>
<dbReference type="PANTHER" id="PTHR10009">
    <property type="entry name" value="PROTEIN YELLOW-RELATED"/>
    <property type="match status" value="1"/>
</dbReference>
<dbReference type="AlphaFoldDB" id="A0A317WY75"/>
<feature type="non-terminal residue" evidence="5">
    <location>
        <position position="399"/>
    </location>
</feature>
<dbReference type="EMBL" id="MSFL01000002">
    <property type="protein sequence ID" value="PWY90871.1"/>
    <property type="molecule type" value="Genomic_DNA"/>
</dbReference>
<dbReference type="STRING" id="1448321.A0A317WY75"/>
<keyword evidence="6" id="KW-1185">Reference proteome</keyword>
<protein>
    <recommendedName>
        <fullName evidence="7">Major royal jelly protein</fullName>
    </recommendedName>
</protein>
<evidence type="ECO:0008006" key="7">
    <source>
        <dbReference type="Google" id="ProtNLM"/>
    </source>
</evidence>
<organism evidence="5 6">
    <name type="scientific">Aspergillus heteromorphus CBS 117.55</name>
    <dbReference type="NCBI Taxonomy" id="1448321"/>
    <lineage>
        <taxon>Eukaryota</taxon>
        <taxon>Fungi</taxon>
        <taxon>Dikarya</taxon>
        <taxon>Ascomycota</taxon>
        <taxon>Pezizomycotina</taxon>
        <taxon>Eurotiomycetes</taxon>
        <taxon>Eurotiomycetidae</taxon>
        <taxon>Eurotiales</taxon>
        <taxon>Aspergillaceae</taxon>
        <taxon>Aspergillus</taxon>
        <taxon>Aspergillus subgen. Circumdati</taxon>
    </lineage>
</organism>
<dbReference type="InterPro" id="IPR017996">
    <property type="entry name" value="MRJP/yellow-related"/>
</dbReference>
<comment type="similarity">
    <text evidence="2">Belongs to the major royal jelly protein family.</text>
</comment>
<comment type="caution">
    <text evidence="5">The sequence shown here is derived from an EMBL/GenBank/DDBJ whole genome shotgun (WGS) entry which is preliminary data.</text>
</comment>
<dbReference type="PANTHER" id="PTHR10009:SF18">
    <property type="entry name" value="PROTEIN YELLOW-LIKE PROTEIN"/>
    <property type="match status" value="1"/>
</dbReference>
<keyword evidence="3" id="KW-0964">Secreted</keyword>
<feature type="chain" id="PRO_5016337601" description="Major royal jelly protein" evidence="4">
    <location>
        <begin position="20"/>
        <end position="399"/>
    </location>
</feature>
<dbReference type="VEuPathDB" id="FungiDB:BO70DRAFT_307213"/>
<dbReference type="OrthoDB" id="7776143at2759"/>
<dbReference type="Pfam" id="PF03022">
    <property type="entry name" value="MRJP"/>
    <property type="match status" value="1"/>
</dbReference>
<dbReference type="GO" id="GO:0005576">
    <property type="term" value="C:extracellular region"/>
    <property type="evidence" value="ECO:0007669"/>
    <property type="project" value="UniProtKB-SubCell"/>
</dbReference>
<sequence length="399" mass="43273">MRLLISQLLPLLLLGRANAIIAQDPGVFGPQLELVHKYFDEWPTGVAVSSTGRIFSCYPLGMDSNNTRYQVAELTSATTESPYPSADFNFPPGGAVNYSTFPPTTANYVDHLISVQSVYIDAKDRLWILDTGRAQTTNGTLLLSSYGGPKLVGVDLNINKVFKTIIFPRDVVFPDSYPNDVRFDLRSDLSGSSGQGIAYLTDSSPEGRNGLIVVDIGTGGAWRQLDGLPLTKAEPNFKAFIWGDVVSVSIGTDGITVSADGETLYFGVVSGRNLHSIPTAILRDSSPAGQALALQSVTTLTQKGVSDGYEVDSLGRIYVGSFESNAINVFYPGNSSVQTFVRDPRIGWTDSMSVVTLKKNLTDKGYVYFTENQLWRAEKVRPFALFRVELPAGAGKVIL</sequence>
<evidence type="ECO:0000256" key="3">
    <source>
        <dbReference type="ARBA" id="ARBA00022525"/>
    </source>
</evidence>
<evidence type="ECO:0000256" key="2">
    <source>
        <dbReference type="ARBA" id="ARBA00009127"/>
    </source>
</evidence>
<reference evidence="5 6" key="1">
    <citation type="submission" date="2016-12" db="EMBL/GenBank/DDBJ databases">
        <title>The genomes of Aspergillus section Nigri reveals drivers in fungal speciation.</title>
        <authorList>
            <consortium name="DOE Joint Genome Institute"/>
            <person name="Vesth T.C."/>
            <person name="Nybo J."/>
            <person name="Theobald S."/>
            <person name="Brandl J."/>
            <person name="Frisvad J.C."/>
            <person name="Nielsen K.F."/>
            <person name="Lyhne E.K."/>
            <person name="Kogle M.E."/>
            <person name="Kuo A."/>
            <person name="Riley R."/>
            <person name="Clum A."/>
            <person name="Nolan M."/>
            <person name="Lipzen A."/>
            <person name="Salamov A."/>
            <person name="Henrissat B."/>
            <person name="Wiebenga A."/>
            <person name="De Vries R.P."/>
            <person name="Grigoriev I.V."/>
            <person name="Mortensen U.H."/>
            <person name="Andersen M.R."/>
            <person name="Baker S.E."/>
        </authorList>
    </citation>
    <scope>NUCLEOTIDE SEQUENCE [LARGE SCALE GENOMIC DNA]</scope>
    <source>
        <strain evidence="5 6">CBS 117.55</strain>
    </source>
</reference>
<evidence type="ECO:0000313" key="5">
    <source>
        <dbReference type="EMBL" id="PWY90871.1"/>
    </source>
</evidence>
<dbReference type="SUPFAM" id="SSF63829">
    <property type="entry name" value="Calcium-dependent phosphotriesterase"/>
    <property type="match status" value="1"/>
</dbReference>
<keyword evidence="4" id="KW-0732">Signal</keyword>
<name>A0A317WY75_9EURO</name>
<dbReference type="Gene3D" id="2.120.10.30">
    <property type="entry name" value="TolB, C-terminal domain"/>
    <property type="match status" value="1"/>
</dbReference>
<dbReference type="GeneID" id="37062305"/>
<evidence type="ECO:0000256" key="1">
    <source>
        <dbReference type="ARBA" id="ARBA00004613"/>
    </source>
</evidence>
<proteinExistence type="inferred from homology"/>
<accession>A0A317WY75</accession>
<comment type="subcellular location">
    <subcellularLocation>
        <location evidence="1">Secreted</location>
    </subcellularLocation>
</comment>
<feature type="signal peptide" evidence="4">
    <location>
        <begin position="1"/>
        <end position="19"/>
    </location>
</feature>
<dbReference type="Proteomes" id="UP000247233">
    <property type="component" value="Unassembled WGS sequence"/>
</dbReference>
<dbReference type="InterPro" id="IPR011042">
    <property type="entry name" value="6-blade_b-propeller_TolB-like"/>
</dbReference>